<dbReference type="FunFam" id="3.40.50.300:FF:000104">
    <property type="entry name" value="ATP-binding cassette sub-family F member 3"/>
    <property type="match status" value="1"/>
</dbReference>
<dbReference type="InterPro" id="IPR017871">
    <property type="entry name" value="ABC_transporter-like_CS"/>
</dbReference>
<evidence type="ECO:0000256" key="1">
    <source>
        <dbReference type="ARBA" id="ARBA00004141"/>
    </source>
</evidence>
<evidence type="ECO:0000256" key="4">
    <source>
        <dbReference type="ARBA" id="ARBA00022840"/>
    </source>
</evidence>
<comment type="subcellular location">
    <subcellularLocation>
        <location evidence="1">Membrane</location>
        <topology evidence="1">Multi-pass membrane protein</topology>
    </subcellularLocation>
</comment>
<feature type="domain" description="ABC transporter" evidence="6">
    <location>
        <begin position="199"/>
        <end position="471"/>
    </location>
</feature>
<reference evidence="8" key="1">
    <citation type="journal article" date="2017" name="Genome Biol.">
        <title>Comparative genomics reveals high biological diversity and specific adaptations in the industrially and medically important fungal genus Aspergillus.</title>
        <authorList>
            <person name="de Vries R.P."/>
            <person name="Riley R."/>
            <person name="Wiebenga A."/>
            <person name="Aguilar-Osorio G."/>
            <person name="Amillis S."/>
            <person name="Uchima C.A."/>
            <person name="Anderluh G."/>
            <person name="Asadollahi M."/>
            <person name="Askin M."/>
            <person name="Barry K."/>
            <person name="Battaglia E."/>
            <person name="Bayram O."/>
            <person name="Benocci T."/>
            <person name="Braus-Stromeyer S.A."/>
            <person name="Caldana C."/>
            <person name="Canovas D."/>
            <person name="Cerqueira G.C."/>
            <person name="Chen F."/>
            <person name="Chen W."/>
            <person name="Choi C."/>
            <person name="Clum A."/>
            <person name="Dos Santos R.A."/>
            <person name="Damasio A.R."/>
            <person name="Diallinas G."/>
            <person name="Emri T."/>
            <person name="Fekete E."/>
            <person name="Flipphi M."/>
            <person name="Freyberg S."/>
            <person name="Gallo A."/>
            <person name="Gournas C."/>
            <person name="Habgood R."/>
            <person name="Hainaut M."/>
            <person name="Harispe M.L."/>
            <person name="Henrissat B."/>
            <person name="Hilden K.S."/>
            <person name="Hope R."/>
            <person name="Hossain A."/>
            <person name="Karabika E."/>
            <person name="Karaffa L."/>
            <person name="Karanyi Z."/>
            <person name="Krasevec N."/>
            <person name="Kuo A."/>
            <person name="Kusch H."/>
            <person name="LaButti K."/>
            <person name="Lagendijk E.L."/>
            <person name="Lapidus A."/>
            <person name="Levasseur A."/>
            <person name="Lindquist E."/>
            <person name="Lipzen A."/>
            <person name="Logrieco A.F."/>
            <person name="MacCabe A."/>
            <person name="Maekelae M.R."/>
            <person name="Malavazi I."/>
            <person name="Melin P."/>
            <person name="Meyer V."/>
            <person name="Mielnichuk N."/>
            <person name="Miskei M."/>
            <person name="Molnar A.P."/>
            <person name="Mule G."/>
            <person name="Ngan C.Y."/>
            <person name="Orejas M."/>
            <person name="Orosz E."/>
            <person name="Ouedraogo J.P."/>
            <person name="Overkamp K.M."/>
            <person name="Park H.-S."/>
            <person name="Perrone G."/>
            <person name="Piumi F."/>
            <person name="Punt P.J."/>
            <person name="Ram A.F."/>
            <person name="Ramon A."/>
            <person name="Rauscher S."/>
            <person name="Record E."/>
            <person name="Riano-Pachon D.M."/>
            <person name="Robert V."/>
            <person name="Roehrig J."/>
            <person name="Ruller R."/>
            <person name="Salamov A."/>
            <person name="Salih N.S."/>
            <person name="Samson R.A."/>
            <person name="Sandor E."/>
            <person name="Sanguinetti M."/>
            <person name="Schuetze T."/>
            <person name="Sepcic K."/>
            <person name="Shelest E."/>
            <person name="Sherlock G."/>
            <person name="Sophianopoulou V."/>
            <person name="Squina F.M."/>
            <person name="Sun H."/>
            <person name="Susca A."/>
            <person name="Todd R.B."/>
            <person name="Tsang A."/>
            <person name="Unkles S.E."/>
            <person name="van de Wiele N."/>
            <person name="van Rossen-Uffink D."/>
            <person name="Oliveira J.V."/>
            <person name="Vesth T.C."/>
            <person name="Visser J."/>
            <person name="Yu J.-H."/>
            <person name="Zhou M."/>
            <person name="Andersen M.R."/>
            <person name="Archer D.B."/>
            <person name="Baker S.E."/>
            <person name="Benoit I."/>
            <person name="Brakhage A.A."/>
            <person name="Braus G.H."/>
            <person name="Fischer R."/>
            <person name="Frisvad J.C."/>
            <person name="Goldman G.H."/>
            <person name="Houbraken J."/>
            <person name="Oakley B."/>
            <person name="Pocsi I."/>
            <person name="Scazzocchio C."/>
            <person name="Seiboth B."/>
            <person name="vanKuyk P.A."/>
            <person name="Wortman J."/>
            <person name="Dyer P.S."/>
            <person name="Grigoriev I.V."/>
        </authorList>
    </citation>
    <scope>NUCLEOTIDE SEQUENCE [LARGE SCALE GENOMIC DNA]</scope>
    <source>
        <strain evidence="8">CBS 593.65</strain>
    </source>
</reference>
<evidence type="ECO:0000313" key="8">
    <source>
        <dbReference type="Proteomes" id="UP000184356"/>
    </source>
</evidence>
<dbReference type="EMBL" id="KV878598">
    <property type="protein sequence ID" value="OJJ53030.1"/>
    <property type="molecule type" value="Genomic_DNA"/>
</dbReference>
<dbReference type="GO" id="GO:0016020">
    <property type="term" value="C:membrane"/>
    <property type="evidence" value="ECO:0007669"/>
    <property type="project" value="UniProtKB-SubCell"/>
</dbReference>
<keyword evidence="5" id="KW-0175">Coiled coil</keyword>
<dbReference type="PANTHER" id="PTHR19211">
    <property type="entry name" value="ATP-BINDING TRANSPORT PROTEIN-RELATED"/>
    <property type="match status" value="1"/>
</dbReference>
<sequence length="751" mass="83119">METELQAQIPGLDRVISEYSVGYLTHASNAYVEDANAPSPVAEAADMVTELLVSASGDFSTQNEEAIRNLVEKFISSLRASDNVDPERRQMPFAAKKLDQAINVGSQRNMSSTLGLAGGNVDLESVGTRKMESRVDRKKLEKAERKIRAKQEKKQMKTVQYEASRLLNEPDAAMSYEEFFMAVNPLQLGSDSQAKSKDIKLDGIDITVGGNRILTEAALTLAYGRRYGLVGQNGIGKSTLLRALSRREVAIPSHISILHVEQEIMGDDTPAIQAVLDADVWRKRLLADQDKITKQLTALETERSSMADTSTDAARLDHEREGLDITLNDIHSKLAEMESDKAESRAASILAGLGFSSERQQYATKTFSGGWRMRLALARALFCEPDLLLLDEPSNMLDVPSITFLSNYLQGYPSTVLVVSHDRAFLNEIATDIVHQHSERLDYYKGANFDSFYATKEERKKQAKREYEKQMAERAHLQAFIDKFRYNAAKSSEAQSRIKKLERMPVLTAPESDYVVHFKFPEVEKLSPPIVQMTEVTFGYSKDNLLLKNVDLDVQLDSRIGIVGPNGAGKTTVLKLLTGALEPTSGLMSQHARLRIGYFAQHHVDALDMTTSPVSFMAKTYPGKTDEEYRRHLGAFGITGMTGLQRMELLSGGQKSRVAFACLSLTNPHILVLDEPSNHLDIEGMDALSEALQNFEGGVVMVSHDVTMLRNVCTSLWVCDKGTVQKFDGTVDAYKKKISAQADEAGVAAAQ</sequence>
<dbReference type="AlphaFoldDB" id="A0A1L9T0Q5"/>
<dbReference type="PROSITE" id="PS00211">
    <property type="entry name" value="ABC_TRANSPORTER_1"/>
    <property type="match status" value="2"/>
</dbReference>
<dbReference type="OrthoDB" id="2110130at2759"/>
<accession>A0A1L9T0Q5</accession>
<dbReference type="GO" id="GO:0016887">
    <property type="term" value="F:ATP hydrolysis activity"/>
    <property type="evidence" value="ECO:0007669"/>
    <property type="project" value="InterPro"/>
</dbReference>
<dbReference type="RefSeq" id="XP_040696836.1">
    <property type="nucleotide sequence ID" value="XM_040850095.1"/>
</dbReference>
<dbReference type="InterPro" id="IPR050611">
    <property type="entry name" value="ABCF"/>
</dbReference>
<organism evidence="7 8">
    <name type="scientific">Aspergillus sydowii CBS 593.65</name>
    <dbReference type="NCBI Taxonomy" id="1036612"/>
    <lineage>
        <taxon>Eukaryota</taxon>
        <taxon>Fungi</taxon>
        <taxon>Dikarya</taxon>
        <taxon>Ascomycota</taxon>
        <taxon>Pezizomycotina</taxon>
        <taxon>Eurotiomycetes</taxon>
        <taxon>Eurotiomycetidae</taxon>
        <taxon>Eurotiales</taxon>
        <taxon>Aspergillaceae</taxon>
        <taxon>Aspergillus</taxon>
        <taxon>Aspergillus subgen. Nidulantes</taxon>
    </lineage>
</organism>
<evidence type="ECO:0000313" key="7">
    <source>
        <dbReference type="EMBL" id="OJJ53030.1"/>
    </source>
</evidence>
<dbReference type="GO" id="GO:0005524">
    <property type="term" value="F:ATP binding"/>
    <property type="evidence" value="ECO:0007669"/>
    <property type="project" value="UniProtKB-KW"/>
</dbReference>
<protein>
    <recommendedName>
        <fullName evidence="6">ABC transporter domain-containing protein</fullName>
    </recommendedName>
</protein>
<dbReference type="CDD" id="cd03221">
    <property type="entry name" value="ABCF_EF-3"/>
    <property type="match status" value="2"/>
</dbReference>
<dbReference type="Gene3D" id="3.40.50.300">
    <property type="entry name" value="P-loop containing nucleotide triphosphate hydrolases"/>
    <property type="match status" value="2"/>
</dbReference>
<keyword evidence="8" id="KW-1185">Reference proteome</keyword>
<dbReference type="InterPro" id="IPR003439">
    <property type="entry name" value="ABC_transporter-like_ATP-bd"/>
</dbReference>
<dbReference type="SUPFAM" id="SSF52540">
    <property type="entry name" value="P-loop containing nucleoside triphosphate hydrolases"/>
    <property type="match status" value="2"/>
</dbReference>
<dbReference type="PANTHER" id="PTHR19211:SF117">
    <property type="entry name" value="ATP-BINDING CASSETTE SUB-FAMILY F MEMBER 3"/>
    <property type="match status" value="1"/>
</dbReference>
<keyword evidence="3" id="KW-0547">Nucleotide-binding</keyword>
<proteinExistence type="predicted"/>
<dbReference type="InterPro" id="IPR003593">
    <property type="entry name" value="AAA+_ATPase"/>
</dbReference>
<dbReference type="SMART" id="SM00382">
    <property type="entry name" value="AAA"/>
    <property type="match status" value="2"/>
</dbReference>
<dbReference type="PROSITE" id="PS50893">
    <property type="entry name" value="ABC_TRANSPORTER_2"/>
    <property type="match status" value="2"/>
</dbReference>
<dbReference type="FunFam" id="3.40.50.300:FF:000882">
    <property type="entry name" value="Translation initiation regulator (Gcn20)"/>
    <property type="match status" value="1"/>
</dbReference>
<evidence type="ECO:0000256" key="5">
    <source>
        <dbReference type="SAM" id="Coils"/>
    </source>
</evidence>
<feature type="coiled-coil region" evidence="5">
    <location>
        <begin position="133"/>
        <end position="169"/>
    </location>
</feature>
<dbReference type="GeneID" id="63766168"/>
<dbReference type="STRING" id="1036612.A0A1L9T0Q5"/>
<dbReference type="Proteomes" id="UP000184356">
    <property type="component" value="Unassembled WGS sequence"/>
</dbReference>
<evidence type="ECO:0000259" key="6">
    <source>
        <dbReference type="PROSITE" id="PS50893"/>
    </source>
</evidence>
<dbReference type="InterPro" id="IPR027417">
    <property type="entry name" value="P-loop_NTPase"/>
</dbReference>
<gene>
    <name evidence="7" type="ORF">ASPSYDRAFT_62235</name>
</gene>
<evidence type="ECO:0000256" key="2">
    <source>
        <dbReference type="ARBA" id="ARBA00022737"/>
    </source>
</evidence>
<dbReference type="Pfam" id="PF00005">
    <property type="entry name" value="ABC_tran"/>
    <property type="match status" value="2"/>
</dbReference>
<feature type="domain" description="ABC transporter" evidence="6">
    <location>
        <begin position="531"/>
        <end position="746"/>
    </location>
</feature>
<keyword evidence="2" id="KW-0677">Repeat</keyword>
<evidence type="ECO:0000256" key="3">
    <source>
        <dbReference type="ARBA" id="ARBA00022741"/>
    </source>
</evidence>
<dbReference type="Pfam" id="PF12848">
    <property type="entry name" value="ABC_tran_Xtn"/>
    <property type="match status" value="1"/>
</dbReference>
<dbReference type="VEuPathDB" id="FungiDB:ASPSYDRAFT_62235"/>
<name>A0A1L9T0Q5_9EURO</name>
<dbReference type="InterPro" id="IPR032781">
    <property type="entry name" value="ABC_tran_Xtn"/>
</dbReference>
<keyword evidence="4" id="KW-0067">ATP-binding</keyword>